<evidence type="ECO:0000313" key="1">
    <source>
        <dbReference type="EMBL" id="KAK2069338.1"/>
    </source>
</evidence>
<evidence type="ECO:0000313" key="2">
    <source>
        <dbReference type="Proteomes" id="UP001217918"/>
    </source>
</evidence>
<gene>
    <name evidence="1" type="ORF">P8C59_003927</name>
</gene>
<dbReference type="Proteomes" id="UP001217918">
    <property type="component" value="Unassembled WGS sequence"/>
</dbReference>
<organism evidence="1 2">
    <name type="scientific">Phyllachora maydis</name>
    <dbReference type="NCBI Taxonomy" id="1825666"/>
    <lineage>
        <taxon>Eukaryota</taxon>
        <taxon>Fungi</taxon>
        <taxon>Dikarya</taxon>
        <taxon>Ascomycota</taxon>
        <taxon>Pezizomycotina</taxon>
        <taxon>Sordariomycetes</taxon>
        <taxon>Sordariomycetidae</taxon>
        <taxon>Phyllachorales</taxon>
        <taxon>Phyllachoraceae</taxon>
        <taxon>Phyllachora</taxon>
    </lineage>
</organism>
<sequence>MLVWRDQRPILLSHISAPVARQSHHEHHHCDDYVSSIPGGRIIEDLGIFAFESGYLGDTTASATTVSTCGAQCINFSYWQWEPEQRASARADILAAKRGT</sequence>
<name>A0AAD9I175_9PEZI</name>
<dbReference type="EMBL" id="JAQQPM010000003">
    <property type="protein sequence ID" value="KAK2069338.1"/>
    <property type="molecule type" value="Genomic_DNA"/>
</dbReference>
<dbReference type="AlphaFoldDB" id="A0AAD9I175"/>
<proteinExistence type="predicted"/>
<keyword evidence="2" id="KW-1185">Reference proteome</keyword>
<accession>A0AAD9I175</accession>
<protein>
    <submittedName>
        <fullName evidence="1">Uncharacterized protein</fullName>
    </submittedName>
</protein>
<reference evidence="1" key="1">
    <citation type="journal article" date="2023" name="Mol. Plant Microbe Interact.">
        <title>Elucidating the Obligate Nature and Biological Capacity of an Invasive Fungal Corn Pathogen.</title>
        <authorList>
            <person name="MacCready J.S."/>
            <person name="Roggenkamp E.M."/>
            <person name="Gdanetz K."/>
            <person name="Chilvers M.I."/>
        </authorList>
    </citation>
    <scope>NUCLEOTIDE SEQUENCE</scope>
    <source>
        <strain evidence="1">PM02</strain>
    </source>
</reference>
<comment type="caution">
    <text evidence="1">The sequence shown here is derived from an EMBL/GenBank/DDBJ whole genome shotgun (WGS) entry which is preliminary data.</text>
</comment>